<dbReference type="WBParaSite" id="nRc.2.0.1.t16752-RA">
    <property type="protein sequence ID" value="nRc.2.0.1.t16752-RA"/>
    <property type="gene ID" value="nRc.2.0.1.g16752"/>
</dbReference>
<evidence type="ECO:0000313" key="2">
    <source>
        <dbReference type="Proteomes" id="UP000887565"/>
    </source>
</evidence>
<name>A0A915IRU8_ROMCU</name>
<keyword evidence="1" id="KW-0812">Transmembrane</keyword>
<keyword evidence="2" id="KW-1185">Reference proteome</keyword>
<protein>
    <submittedName>
        <fullName evidence="3">Uncharacterized protein</fullName>
    </submittedName>
</protein>
<feature type="transmembrane region" description="Helical" evidence="1">
    <location>
        <begin position="72"/>
        <end position="96"/>
    </location>
</feature>
<dbReference type="Proteomes" id="UP000887565">
    <property type="component" value="Unplaced"/>
</dbReference>
<evidence type="ECO:0000313" key="3">
    <source>
        <dbReference type="WBParaSite" id="nRc.2.0.1.t16752-RA"/>
    </source>
</evidence>
<reference evidence="3" key="1">
    <citation type="submission" date="2022-11" db="UniProtKB">
        <authorList>
            <consortium name="WormBaseParasite"/>
        </authorList>
    </citation>
    <scope>IDENTIFICATION</scope>
</reference>
<dbReference type="AlphaFoldDB" id="A0A915IRU8"/>
<keyword evidence="1" id="KW-1133">Transmembrane helix</keyword>
<keyword evidence="1" id="KW-0472">Membrane</keyword>
<organism evidence="2 3">
    <name type="scientific">Romanomermis culicivorax</name>
    <name type="common">Nematode worm</name>
    <dbReference type="NCBI Taxonomy" id="13658"/>
    <lineage>
        <taxon>Eukaryota</taxon>
        <taxon>Metazoa</taxon>
        <taxon>Ecdysozoa</taxon>
        <taxon>Nematoda</taxon>
        <taxon>Enoplea</taxon>
        <taxon>Dorylaimia</taxon>
        <taxon>Mermithida</taxon>
        <taxon>Mermithoidea</taxon>
        <taxon>Mermithidae</taxon>
        <taxon>Romanomermis</taxon>
    </lineage>
</organism>
<sequence>MNGFSRIVETICGWPCASSESTTFSAVRDASVIIKGSMKSGWILFAFRMLVKRTRSLTAKSRVQALRSKYSLLTAAAMSRLALIVLCIFSCACVRMC</sequence>
<accession>A0A915IRU8</accession>
<proteinExistence type="predicted"/>
<evidence type="ECO:0000256" key="1">
    <source>
        <dbReference type="SAM" id="Phobius"/>
    </source>
</evidence>